<evidence type="ECO:0000313" key="2">
    <source>
        <dbReference type="Proteomes" id="UP000650224"/>
    </source>
</evidence>
<evidence type="ECO:0000313" key="1">
    <source>
        <dbReference type="EMBL" id="MBD8031344.1"/>
    </source>
</evidence>
<name>A0A8I0HQP0_9CORY</name>
<protein>
    <submittedName>
        <fullName evidence="1">Uncharacterized protein</fullName>
    </submittedName>
</protein>
<keyword evidence="2" id="KW-1185">Reference proteome</keyword>
<proteinExistence type="predicted"/>
<dbReference type="EMBL" id="JACSPR010000014">
    <property type="protein sequence ID" value="MBD8031344.1"/>
    <property type="molecule type" value="Genomic_DNA"/>
</dbReference>
<dbReference type="Proteomes" id="UP000650224">
    <property type="component" value="Unassembled WGS sequence"/>
</dbReference>
<gene>
    <name evidence="1" type="ORF">H9627_13655</name>
</gene>
<reference evidence="1 2" key="1">
    <citation type="submission" date="2020-08" db="EMBL/GenBank/DDBJ databases">
        <title>A Genomic Blueprint of the Chicken Gut Microbiome.</title>
        <authorList>
            <person name="Gilroy R."/>
            <person name="Ravi A."/>
            <person name="Getino M."/>
            <person name="Pursley I."/>
            <person name="Horton D.L."/>
            <person name="Alikhan N.-F."/>
            <person name="Baker D."/>
            <person name="Gharbi K."/>
            <person name="Hall N."/>
            <person name="Watson M."/>
            <person name="Adriaenssens E.M."/>
            <person name="Foster-Nyarko E."/>
            <person name="Jarju S."/>
            <person name="Secka A."/>
            <person name="Antonio M."/>
            <person name="Oren A."/>
            <person name="Chaudhuri R."/>
            <person name="La Ragione R.M."/>
            <person name="Hildebrand F."/>
            <person name="Pallen M.J."/>
        </authorList>
    </citation>
    <scope>NUCLEOTIDE SEQUENCE [LARGE SCALE GENOMIC DNA]</scope>
    <source>
        <strain evidence="1 2">Sa1YVA5</strain>
    </source>
</reference>
<dbReference type="RefSeq" id="WP_191734571.1">
    <property type="nucleotide sequence ID" value="NZ_JACSPR010000014.1"/>
</dbReference>
<dbReference type="AlphaFoldDB" id="A0A8I0HQP0"/>
<organism evidence="1 2">
    <name type="scientific">Corynebacterium gallinarum</name>
    <dbReference type="NCBI Taxonomy" id="2762214"/>
    <lineage>
        <taxon>Bacteria</taxon>
        <taxon>Bacillati</taxon>
        <taxon>Actinomycetota</taxon>
        <taxon>Actinomycetes</taxon>
        <taxon>Mycobacteriales</taxon>
        <taxon>Corynebacteriaceae</taxon>
        <taxon>Corynebacterium</taxon>
    </lineage>
</organism>
<sequence length="57" mass="6151">MLTRLVTPLAVAPELVLPLNPAVASAVTGAGTDQGLRTYYVMFDNITGTVDFIRDER</sequence>
<accession>A0A8I0HQP0</accession>
<comment type="caution">
    <text evidence="1">The sequence shown here is derived from an EMBL/GenBank/DDBJ whole genome shotgun (WGS) entry which is preliminary data.</text>
</comment>